<comment type="caution">
    <text evidence="4">The sequence shown here is derived from an EMBL/GenBank/DDBJ whole genome shotgun (WGS) entry which is preliminary data.</text>
</comment>
<dbReference type="GO" id="GO:0000150">
    <property type="term" value="F:DNA strand exchange activity"/>
    <property type="evidence" value="ECO:0007669"/>
    <property type="project" value="InterPro"/>
</dbReference>
<dbReference type="PANTHER" id="PTHR30461:SF23">
    <property type="entry name" value="DNA RECOMBINASE-RELATED"/>
    <property type="match status" value="1"/>
</dbReference>
<evidence type="ECO:0000259" key="2">
    <source>
        <dbReference type="PROSITE" id="PS51736"/>
    </source>
</evidence>
<dbReference type="InterPro" id="IPR025827">
    <property type="entry name" value="Zn_ribbon_recom_dom"/>
</dbReference>
<feature type="domain" description="Recombinase" evidence="3">
    <location>
        <begin position="161"/>
        <end position="296"/>
    </location>
</feature>
<dbReference type="GO" id="GO:0003677">
    <property type="term" value="F:DNA binding"/>
    <property type="evidence" value="ECO:0007669"/>
    <property type="project" value="InterPro"/>
</dbReference>
<dbReference type="Gene3D" id="3.40.50.1390">
    <property type="entry name" value="Resolvase, N-terminal catalytic domain"/>
    <property type="match status" value="1"/>
</dbReference>
<dbReference type="OrthoDB" id="9781670at2"/>
<accession>A0A9X5CAC7</accession>
<dbReference type="Proteomes" id="UP000474104">
    <property type="component" value="Unassembled WGS sequence"/>
</dbReference>
<dbReference type="InterPro" id="IPR011109">
    <property type="entry name" value="DNA_bind_recombinase_dom"/>
</dbReference>
<evidence type="ECO:0000259" key="3">
    <source>
        <dbReference type="PROSITE" id="PS51737"/>
    </source>
</evidence>
<dbReference type="CDD" id="cd00338">
    <property type="entry name" value="Ser_Recombinase"/>
    <property type="match status" value="1"/>
</dbReference>
<dbReference type="PROSITE" id="PS51736">
    <property type="entry name" value="RECOMBINASES_3"/>
    <property type="match status" value="1"/>
</dbReference>
<dbReference type="Pfam" id="PF00239">
    <property type="entry name" value="Resolvase"/>
    <property type="match status" value="1"/>
</dbReference>
<gene>
    <name evidence="4" type="ORF">FMM80_21075</name>
</gene>
<organism evidence="4 5">
    <name type="scientific">Schaedlerella arabinosiphila</name>
    <dbReference type="NCBI Taxonomy" id="2044587"/>
    <lineage>
        <taxon>Bacteria</taxon>
        <taxon>Bacillati</taxon>
        <taxon>Bacillota</taxon>
        <taxon>Clostridia</taxon>
        <taxon>Lachnospirales</taxon>
        <taxon>Lachnospiraceae</taxon>
        <taxon>Schaedlerella</taxon>
    </lineage>
</organism>
<dbReference type="EMBL" id="VIRB01000129">
    <property type="protein sequence ID" value="NDO71010.1"/>
    <property type="molecule type" value="Genomic_DNA"/>
</dbReference>
<dbReference type="InterPro" id="IPR006119">
    <property type="entry name" value="Resolv_N"/>
</dbReference>
<dbReference type="RefSeq" id="WP_004079844.1">
    <property type="nucleotide sequence ID" value="NZ_VIRB01000129.1"/>
</dbReference>
<dbReference type="Pfam" id="PF07508">
    <property type="entry name" value="Recombinase"/>
    <property type="match status" value="1"/>
</dbReference>
<feature type="domain" description="Resolvase/invertase-type recombinase catalytic" evidence="2">
    <location>
        <begin position="5"/>
        <end position="153"/>
    </location>
</feature>
<evidence type="ECO:0000313" key="5">
    <source>
        <dbReference type="Proteomes" id="UP000474104"/>
    </source>
</evidence>
<dbReference type="Gene3D" id="3.90.1750.20">
    <property type="entry name" value="Putative Large Serine Recombinase, Chain B, Domain 2"/>
    <property type="match status" value="1"/>
</dbReference>
<dbReference type="InterPro" id="IPR036162">
    <property type="entry name" value="Resolvase-like_N_sf"/>
</dbReference>
<dbReference type="InterPro" id="IPR050639">
    <property type="entry name" value="SSR_resolvase"/>
</dbReference>
<dbReference type="AlphaFoldDB" id="A0A9X5CAC7"/>
<feature type="coiled-coil region" evidence="1">
    <location>
        <begin position="397"/>
        <end position="473"/>
    </location>
</feature>
<keyword evidence="1" id="KW-0175">Coiled coil</keyword>
<dbReference type="PANTHER" id="PTHR30461">
    <property type="entry name" value="DNA-INVERTASE FROM LAMBDOID PROPHAGE"/>
    <property type="match status" value="1"/>
</dbReference>
<protein>
    <submittedName>
        <fullName evidence="4">Recombinase family protein</fullName>
    </submittedName>
</protein>
<reference evidence="4 5" key="1">
    <citation type="submission" date="2019-07" db="EMBL/GenBank/DDBJ databases">
        <title>Draft genome sequences of 15 bacterial species constituting the stable defined intestinal microbiota of the GM15 gnotobiotic mouse model.</title>
        <authorList>
            <person name="Elie C."/>
            <person name="Mathieu A."/>
            <person name="Saliou A."/>
            <person name="Darnaud M."/>
            <person name="Leulier F."/>
            <person name="Tamellini A."/>
        </authorList>
    </citation>
    <scope>NUCLEOTIDE SEQUENCE [LARGE SCALE GENOMIC DNA]</scope>
    <source>
        <strain evidence="5">ASF 502</strain>
    </source>
</reference>
<dbReference type="Pfam" id="PF13408">
    <property type="entry name" value="Zn_ribbon_recom"/>
    <property type="match status" value="1"/>
</dbReference>
<evidence type="ECO:0000313" key="4">
    <source>
        <dbReference type="EMBL" id="NDO71010.1"/>
    </source>
</evidence>
<proteinExistence type="predicted"/>
<dbReference type="SMART" id="SM00857">
    <property type="entry name" value="Resolvase"/>
    <property type="match status" value="1"/>
</dbReference>
<dbReference type="PROSITE" id="PS51737">
    <property type="entry name" value="RECOMBINASE_DNA_BIND"/>
    <property type="match status" value="1"/>
</dbReference>
<name>A0A9X5CAC7_9FIRM</name>
<evidence type="ECO:0000256" key="1">
    <source>
        <dbReference type="SAM" id="Coils"/>
    </source>
</evidence>
<dbReference type="InterPro" id="IPR038109">
    <property type="entry name" value="DNA_bind_recomb_sf"/>
</dbReference>
<sequence>MGRKKIVGYVRVSLEKQVEGYSIDGQVDEIKKTAQFKDFDIKEIYKEEGKSGKSVEGRPEFQRMLKDISESGDIDYVVVFKLSRFGRNILDVLNSLEYIRRYGVELYTIEDGIDTSTASGKLLVPVLGAVAEIERENILAQTMLGRNRKAQAGGWNGGFAPYGYVLVDGKLEVVESQAEQVRKIYSLFLDEGKGYTTIARWLNSHNMKREWTKNSHNRKFDDWTCSMVKTILDNPLYTGRIAYGRRRTRKVKGTKNEYHLEKQDDYILSEDIVHTALVTDEQFEAAKKKRRETGRKGNPKIGRERAHLLSGILKCPDCGSSMFSDKNSWTNADGIYRETFSYTCGHYKRSGKGGSCRRNGVPAEKVEEEVLSFTKKLLNNPEFAKDIKSRIGQSVDLSELDAEIEIFNKQIAKVEKQIRNVERDIYEIVDEDRHAERKRTALKKQQDKFYDELDRLEEQLEEAKGRKEAASKEALTIETIYKMLMCFDKIYDKLNDKEKRDLIQSMVEEVQLYTQEERQDRDNYVKSITYSFPVSDKVLTGLRDKCVHVETVVMLSHKKPDSVINVKVEFGEGEGKVPLDNIAKRAEAYKPKERVTYKMIKEYIEAKYGFKVHTAYIAKVKRELGLPMHDAPNAVEELKQPRKHPTAEKAEAIKDALKYFGITKRSDYKRR</sequence>
<dbReference type="SUPFAM" id="SSF53041">
    <property type="entry name" value="Resolvase-like"/>
    <property type="match status" value="1"/>
</dbReference>